<protein>
    <submittedName>
        <fullName evidence="2">Uncharacterized protein</fullName>
    </submittedName>
</protein>
<sequence>MPLTGNANTDDEEVDLRIDPSQEGGYDGGPSKEDTCLMAIGPLTRSMVRRLEEASTEEVLFRPILNMSIEYNFSF</sequence>
<dbReference type="EMBL" id="KQ485189">
    <property type="protein sequence ID" value="KYP32636.1"/>
    <property type="molecule type" value="Genomic_DNA"/>
</dbReference>
<organism evidence="2 3">
    <name type="scientific">Cajanus cajan</name>
    <name type="common">Pigeon pea</name>
    <name type="synonym">Cajanus indicus</name>
    <dbReference type="NCBI Taxonomy" id="3821"/>
    <lineage>
        <taxon>Eukaryota</taxon>
        <taxon>Viridiplantae</taxon>
        <taxon>Streptophyta</taxon>
        <taxon>Embryophyta</taxon>
        <taxon>Tracheophyta</taxon>
        <taxon>Spermatophyta</taxon>
        <taxon>Magnoliopsida</taxon>
        <taxon>eudicotyledons</taxon>
        <taxon>Gunneridae</taxon>
        <taxon>Pentapetalae</taxon>
        <taxon>rosids</taxon>
        <taxon>fabids</taxon>
        <taxon>Fabales</taxon>
        <taxon>Fabaceae</taxon>
        <taxon>Papilionoideae</taxon>
        <taxon>50 kb inversion clade</taxon>
        <taxon>NPAAA clade</taxon>
        <taxon>indigoferoid/millettioid clade</taxon>
        <taxon>Phaseoleae</taxon>
        <taxon>Cajanus</taxon>
    </lineage>
</organism>
<evidence type="ECO:0000256" key="1">
    <source>
        <dbReference type="SAM" id="MobiDB-lite"/>
    </source>
</evidence>
<dbReference type="AlphaFoldDB" id="A0A151QQT3"/>
<feature type="region of interest" description="Disordered" evidence="1">
    <location>
        <begin position="1"/>
        <end position="34"/>
    </location>
</feature>
<evidence type="ECO:0000313" key="2">
    <source>
        <dbReference type="EMBL" id="KYP32636.1"/>
    </source>
</evidence>
<gene>
    <name evidence="2" type="ORF">KK1_046620</name>
</gene>
<evidence type="ECO:0000313" key="3">
    <source>
        <dbReference type="Proteomes" id="UP000075243"/>
    </source>
</evidence>
<reference evidence="2" key="1">
    <citation type="journal article" date="2012" name="Nat. Biotechnol.">
        <title>Draft genome sequence of pigeonpea (Cajanus cajan), an orphan legume crop of resource-poor farmers.</title>
        <authorList>
            <person name="Varshney R.K."/>
            <person name="Chen W."/>
            <person name="Li Y."/>
            <person name="Bharti A.K."/>
            <person name="Saxena R.K."/>
            <person name="Schlueter J.A."/>
            <person name="Donoghue M.T."/>
            <person name="Azam S."/>
            <person name="Fan G."/>
            <person name="Whaley A.M."/>
            <person name="Farmer A.D."/>
            <person name="Sheridan J."/>
            <person name="Iwata A."/>
            <person name="Tuteja R."/>
            <person name="Penmetsa R.V."/>
            <person name="Wu W."/>
            <person name="Upadhyaya H.D."/>
            <person name="Yang S.P."/>
            <person name="Shah T."/>
            <person name="Saxena K.B."/>
            <person name="Michael T."/>
            <person name="McCombie W.R."/>
            <person name="Yang B."/>
            <person name="Zhang G."/>
            <person name="Yang H."/>
            <person name="Wang J."/>
            <person name="Spillane C."/>
            <person name="Cook D.R."/>
            <person name="May G.D."/>
            <person name="Xu X."/>
            <person name="Jackson S.A."/>
        </authorList>
    </citation>
    <scope>NUCLEOTIDE SEQUENCE [LARGE SCALE GENOMIC DNA]</scope>
</reference>
<dbReference type="Gramene" id="C.cajan_46118.t">
    <property type="protein sequence ID" value="C.cajan_46118.t.cds1"/>
    <property type="gene ID" value="C.cajan_46118"/>
</dbReference>
<accession>A0A151QQT3</accession>
<name>A0A151QQT3_CAJCA</name>
<keyword evidence="3" id="KW-1185">Reference proteome</keyword>
<proteinExistence type="predicted"/>
<dbReference type="Proteomes" id="UP000075243">
    <property type="component" value="Unassembled WGS sequence"/>
</dbReference>